<dbReference type="Proteomes" id="UP000252139">
    <property type="component" value="Unassembled WGS sequence"/>
</dbReference>
<evidence type="ECO:0000313" key="1">
    <source>
        <dbReference type="EMBL" id="RCH92160.1"/>
    </source>
</evidence>
<dbReference type="AlphaFoldDB" id="A0A367JQD1"/>
<accession>A0A367JQD1</accession>
<gene>
    <name evidence="1" type="ORF">CU097_012284</name>
</gene>
<organism evidence="1 2">
    <name type="scientific">Rhizopus azygosporus</name>
    <name type="common">Rhizopus microsporus var. azygosporus</name>
    <dbReference type="NCBI Taxonomy" id="86630"/>
    <lineage>
        <taxon>Eukaryota</taxon>
        <taxon>Fungi</taxon>
        <taxon>Fungi incertae sedis</taxon>
        <taxon>Mucoromycota</taxon>
        <taxon>Mucoromycotina</taxon>
        <taxon>Mucoromycetes</taxon>
        <taxon>Mucorales</taxon>
        <taxon>Mucorineae</taxon>
        <taxon>Rhizopodaceae</taxon>
        <taxon>Rhizopus</taxon>
    </lineage>
</organism>
<sequence>MDRGSARSISLISGAFSGADSGNEDQSAVTKNKPDGCIENDRRIIGFVEVNTVNNAANHHKVDGVCVMAELDNLRIPMSIDELPRLVPYFDRLYNILEAIYINWYSKDNVSTTTDADSSNGTLEPKILKAITAKTADRDRYNCFYHPCH</sequence>
<keyword evidence="2" id="KW-1185">Reference proteome</keyword>
<proteinExistence type="predicted"/>
<dbReference type="OrthoDB" id="2277085at2759"/>
<comment type="caution">
    <text evidence="1">The sequence shown here is derived from an EMBL/GenBank/DDBJ whole genome shotgun (WGS) entry which is preliminary data.</text>
</comment>
<dbReference type="EMBL" id="PJQL01000869">
    <property type="protein sequence ID" value="RCH92160.1"/>
    <property type="molecule type" value="Genomic_DNA"/>
</dbReference>
<reference evidence="1 2" key="1">
    <citation type="journal article" date="2018" name="G3 (Bethesda)">
        <title>Phylogenetic and Phylogenomic Definition of Rhizopus Species.</title>
        <authorList>
            <person name="Gryganskyi A.P."/>
            <person name="Golan J."/>
            <person name="Dolatabadi S."/>
            <person name="Mondo S."/>
            <person name="Robb S."/>
            <person name="Idnurm A."/>
            <person name="Muszewska A."/>
            <person name="Steczkiewicz K."/>
            <person name="Masonjones S."/>
            <person name="Liao H.L."/>
            <person name="Gajdeczka M.T."/>
            <person name="Anike F."/>
            <person name="Vuek A."/>
            <person name="Anishchenko I.M."/>
            <person name="Voigt K."/>
            <person name="de Hoog G.S."/>
            <person name="Smith M.E."/>
            <person name="Heitman J."/>
            <person name="Vilgalys R."/>
            <person name="Stajich J.E."/>
        </authorList>
    </citation>
    <scope>NUCLEOTIDE SEQUENCE [LARGE SCALE GENOMIC DNA]</scope>
    <source>
        <strain evidence="1 2">CBS 357.93</strain>
    </source>
</reference>
<protein>
    <submittedName>
        <fullName evidence="1">Uncharacterized protein</fullName>
    </submittedName>
</protein>
<evidence type="ECO:0000313" key="2">
    <source>
        <dbReference type="Proteomes" id="UP000252139"/>
    </source>
</evidence>
<name>A0A367JQD1_RHIAZ</name>